<sequence length="271" mass="30631">MPDKLRYYASVGLFYLKLSLQKQLEYPMYYLSCFVMIPLMYGTGILLLRFIVSNFQPLSGWTFAELAFLYGLGQLSHGITMVFSVQNLWLETYVLRGEFDRMLLRPLGVFYQFTVKYINIIGLMDVAVGVAILIYGSRLAHFEWTVGHTIRIGLVVAGAALIRSSVFTIFCSVAFWTKRSQSMFMLLNDFMERSTLYPLSIYPYALQAVLTAALPIAFISFYPACAMLDKACRAPGLPDISLWTPIVGAVLFVLAHFVFNRGLRNYESAGA</sequence>
<dbReference type="EMBL" id="JAGRPV010000001">
    <property type="protein sequence ID" value="MDI4647258.1"/>
    <property type="molecule type" value="Genomic_DNA"/>
</dbReference>
<evidence type="ECO:0000313" key="3">
    <source>
        <dbReference type="Proteomes" id="UP001161691"/>
    </source>
</evidence>
<feature type="transmembrane region" description="Helical" evidence="1">
    <location>
        <begin position="240"/>
        <end position="259"/>
    </location>
</feature>
<dbReference type="Pfam" id="PF06182">
    <property type="entry name" value="ABC2_membrane_6"/>
    <property type="match status" value="1"/>
</dbReference>
<keyword evidence="3" id="KW-1185">Reference proteome</keyword>
<comment type="caution">
    <text evidence="2">The sequence shown here is derived from an EMBL/GenBank/DDBJ whole genome shotgun (WGS) entry which is preliminary data.</text>
</comment>
<evidence type="ECO:0000256" key="1">
    <source>
        <dbReference type="SAM" id="Phobius"/>
    </source>
</evidence>
<feature type="transmembrane region" description="Helical" evidence="1">
    <location>
        <begin position="63"/>
        <end position="89"/>
    </location>
</feature>
<feature type="transmembrane region" description="Helical" evidence="1">
    <location>
        <begin position="28"/>
        <end position="51"/>
    </location>
</feature>
<organism evidence="2 3">
    <name type="scientific">Cohnella hashimotonis</name>
    <dbReference type="NCBI Taxonomy" id="2826895"/>
    <lineage>
        <taxon>Bacteria</taxon>
        <taxon>Bacillati</taxon>
        <taxon>Bacillota</taxon>
        <taxon>Bacilli</taxon>
        <taxon>Bacillales</taxon>
        <taxon>Paenibacillaceae</taxon>
        <taxon>Cohnella</taxon>
    </lineage>
</organism>
<proteinExistence type="predicted"/>
<name>A0ABT6TLW8_9BACL</name>
<gene>
    <name evidence="2" type="ORF">KB449_19945</name>
</gene>
<keyword evidence="1" id="KW-0472">Membrane</keyword>
<evidence type="ECO:0000313" key="2">
    <source>
        <dbReference type="EMBL" id="MDI4647258.1"/>
    </source>
</evidence>
<feature type="transmembrane region" description="Helical" evidence="1">
    <location>
        <begin position="109"/>
        <end position="134"/>
    </location>
</feature>
<accession>A0ABT6TLW8</accession>
<reference evidence="2" key="1">
    <citation type="submission" date="2023-04" db="EMBL/GenBank/DDBJ databases">
        <title>Comparative genomic analysis of Cohnella hashimotonis sp. nov., isolated from the International Space Station.</title>
        <authorList>
            <person name="Venkateswaran K."/>
            <person name="Simpson A."/>
        </authorList>
    </citation>
    <scope>NUCLEOTIDE SEQUENCE</scope>
    <source>
        <strain evidence="2">F6_2S_P_1</strain>
    </source>
</reference>
<dbReference type="PANTHER" id="PTHR36833">
    <property type="entry name" value="SLR0610 PROTEIN-RELATED"/>
    <property type="match status" value="1"/>
</dbReference>
<dbReference type="Proteomes" id="UP001161691">
    <property type="component" value="Unassembled WGS sequence"/>
</dbReference>
<dbReference type="InterPro" id="IPR010390">
    <property type="entry name" value="ABC-2_transporter-like"/>
</dbReference>
<feature type="transmembrane region" description="Helical" evidence="1">
    <location>
        <begin position="154"/>
        <end position="176"/>
    </location>
</feature>
<keyword evidence="1" id="KW-0812">Transmembrane</keyword>
<feature type="transmembrane region" description="Helical" evidence="1">
    <location>
        <begin position="201"/>
        <end position="228"/>
    </location>
</feature>
<dbReference type="PANTHER" id="PTHR36833:SF1">
    <property type="entry name" value="INTEGRAL MEMBRANE TRANSPORT PROTEIN"/>
    <property type="match status" value="1"/>
</dbReference>
<protein>
    <submittedName>
        <fullName evidence="2">ABC-2 family transporter protein</fullName>
    </submittedName>
</protein>
<keyword evidence="1" id="KW-1133">Transmembrane helix</keyword>
<dbReference type="RefSeq" id="WP_282910033.1">
    <property type="nucleotide sequence ID" value="NZ_JAGRPV010000001.1"/>
</dbReference>